<dbReference type="AlphaFoldDB" id="A0A495QG75"/>
<sequence length="63" mass="6864">MIMWRKSSRSANSGDSGCVEVAALARDIGVRDSKDPDGPRVALPVPKFRELVTAIKRGDHDMP</sequence>
<feature type="domain" description="DUF397" evidence="1">
    <location>
        <begin position="4"/>
        <end position="56"/>
    </location>
</feature>
<reference evidence="2 3" key="1">
    <citation type="submission" date="2018-10" db="EMBL/GenBank/DDBJ databases">
        <title>Genomic Encyclopedia of Archaeal and Bacterial Type Strains, Phase II (KMG-II): from individual species to whole genera.</title>
        <authorList>
            <person name="Goeker M."/>
        </authorList>
    </citation>
    <scope>NUCLEOTIDE SEQUENCE [LARGE SCALE GENOMIC DNA]</scope>
    <source>
        <strain evidence="2 3">DSM 43383</strain>
    </source>
</reference>
<dbReference type="InterPro" id="IPR007278">
    <property type="entry name" value="DUF397"/>
</dbReference>
<evidence type="ECO:0000313" key="3">
    <source>
        <dbReference type="Proteomes" id="UP000274601"/>
    </source>
</evidence>
<protein>
    <submittedName>
        <fullName evidence="2">Uncharacterized protein DUF397</fullName>
    </submittedName>
</protein>
<comment type="caution">
    <text evidence="2">The sequence shown here is derived from an EMBL/GenBank/DDBJ whole genome shotgun (WGS) entry which is preliminary data.</text>
</comment>
<keyword evidence="3" id="KW-1185">Reference proteome</keyword>
<dbReference type="Pfam" id="PF04149">
    <property type="entry name" value="DUF397"/>
    <property type="match status" value="1"/>
</dbReference>
<name>A0A495QG75_9ACTN</name>
<dbReference type="EMBL" id="RBWU01000006">
    <property type="protein sequence ID" value="RKS70859.1"/>
    <property type="molecule type" value="Genomic_DNA"/>
</dbReference>
<evidence type="ECO:0000259" key="1">
    <source>
        <dbReference type="Pfam" id="PF04149"/>
    </source>
</evidence>
<evidence type="ECO:0000313" key="2">
    <source>
        <dbReference type="EMBL" id="RKS70859.1"/>
    </source>
</evidence>
<gene>
    <name evidence="2" type="ORF">BZB76_5339</name>
</gene>
<dbReference type="Proteomes" id="UP000274601">
    <property type="component" value="Unassembled WGS sequence"/>
</dbReference>
<accession>A0A495QG75</accession>
<proteinExistence type="predicted"/>
<organism evidence="2 3">
    <name type="scientific">Actinomadura pelletieri DSM 43383</name>
    <dbReference type="NCBI Taxonomy" id="1120940"/>
    <lineage>
        <taxon>Bacteria</taxon>
        <taxon>Bacillati</taxon>
        <taxon>Actinomycetota</taxon>
        <taxon>Actinomycetes</taxon>
        <taxon>Streptosporangiales</taxon>
        <taxon>Thermomonosporaceae</taxon>
        <taxon>Actinomadura</taxon>
    </lineage>
</organism>